<name>A0ABQ6CH69_9HYPH</name>
<accession>A0ABQ6CH69</accession>
<gene>
    <name evidence="1" type="ORF">GCM10007874_10750</name>
</gene>
<organism evidence="1 2">
    <name type="scientific">Labrys miyagiensis</name>
    <dbReference type="NCBI Taxonomy" id="346912"/>
    <lineage>
        <taxon>Bacteria</taxon>
        <taxon>Pseudomonadati</taxon>
        <taxon>Pseudomonadota</taxon>
        <taxon>Alphaproteobacteria</taxon>
        <taxon>Hyphomicrobiales</taxon>
        <taxon>Xanthobacteraceae</taxon>
        <taxon>Labrys</taxon>
    </lineage>
</organism>
<evidence type="ECO:0000313" key="2">
    <source>
        <dbReference type="Proteomes" id="UP001156882"/>
    </source>
</evidence>
<sequence>MIDTCAHGGKLPQKSWVLVPDRAGGQATKYTKNLDFFYVKSGTAGAEGIDGNGLEILKSNYDKRGIFVPEMLEHKTLAMREQDGLICIDDGIACSFRSDRKSADRRTPEFGV</sequence>
<protein>
    <submittedName>
        <fullName evidence="1">Uncharacterized protein</fullName>
    </submittedName>
</protein>
<keyword evidence="2" id="KW-1185">Reference proteome</keyword>
<dbReference type="EMBL" id="BSPC01000008">
    <property type="protein sequence ID" value="GLS18059.1"/>
    <property type="molecule type" value="Genomic_DNA"/>
</dbReference>
<dbReference type="Proteomes" id="UP001156882">
    <property type="component" value="Unassembled WGS sequence"/>
</dbReference>
<evidence type="ECO:0000313" key="1">
    <source>
        <dbReference type="EMBL" id="GLS18059.1"/>
    </source>
</evidence>
<comment type="caution">
    <text evidence="1">The sequence shown here is derived from an EMBL/GenBank/DDBJ whole genome shotgun (WGS) entry which is preliminary data.</text>
</comment>
<reference evidence="2" key="1">
    <citation type="journal article" date="2019" name="Int. J. Syst. Evol. Microbiol.">
        <title>The Global Catalogue of Microorganisms (GCM) 10K type strain sequencing project: providing services to taxonomists for standard genome sequencing and annotation.</title>
        <authorList>
            <consortium name="The Broad Institute Genomics Platform"/>
            <consortium name="The Broad Institute Genome Sequencing Center for Infectious Disease"/>
            <person name="Wu L."/>
            <person name="Ma J."/>
        </authorList>
    </citation>
    <scope>NUCLEOTIDE SEQUENCE [LARGE SCALE GENOMIC DNA]</scope>
    <source>
        <strain evidence="2">NBRC 101365</strain>
    </source>
</reference>
<proteinExistence type="predicted"/>